<dbReference type="InterPro" id="IPR009752">
    <property type="entry name" value="Phage_Mu_GpJ"/>
</dbReference>
<comment type="caution">
    <text evidence="1">The sequence shown here is derived from an EMBL/GenBank/DDBJ whole genome shotgun (WGS) entry which is preliminary data.</text>
</comment>
<protein>
    <recommendedName>
        <fullName evidence="2">DUF1320 domain-containing protein</fullName>
    </recommendedName>
</protein>
<dbReference type="AlphaFoldDB" id="A0A3F3IFC8"/>
<name>A0A3F3IFC8_SALER</name>
<organism evidence="1">
    <name type="scientific">Salmonella enterica</name>
    <name type="common">Salmonella choleraesuis</name>
    <dbReference type="NCBI Taxonomy" id="28901"/>
    <lineage>
        <taxon>Bacteria</taxon>
        <taxon>Pseudomonadati</taxon>
        <taxon>Pseudomonadota</taxon>
        <taxon>Gammaproteobacteria</taxon>
        <taxon>Enterobacterales</taxon>
        <taxon>Enterobacteriaceae</taxon>
        <taxon>Salmonella</taxon>
    </lineage>
</organism>
<evidence type="ECO:0000313" key="1">
    <source>
        <dbReference type="EMBL" id="OEH98415.1"/>
    </source>
</evidence>
<gene>
    <name evidence="1" type="ORF">BH006_17285</name>
</gene>
<dbReference type="RefSeq" id="WP_069721181.1">
    <property type="nucleotide sequence ID" value="NZ_MJEL01000009.1"/>
</dbReference>
<dbReference type="Pfam" id="PF07030">
    <property type="entry name" value="Phage_Mu_Gp36"/>
    <property type="match status" value="1"/>
</dbReference>
<sequence>MIYATRDDMAHRYNQDTLAQLMQTLPGQEDTGLLDNALADASALIDSYISARYTLPLSSVPLALTQQCCAIAFYYLNTVRATEQTRKRYEDALRWLEGIRDGKTPLGVAQDSSAPESCDLPEMQSEAAVFTRDQKGFV</sequence>
<reference evidence="1" key="1">
    <citation type="submission" date="2016-09" db="EMBL/GenBank/DDBJ databases">
        <title>Whole Genome Sequencing of Salmonella enterica subsp. enterica serovar Nottingham.</title>
        <authorList>
            <person name="Zheng J."/>
            <person name="Wang H."/>
        </authorList>
    </citation>
    <scope>NUCLEOTIDE SEQUENCE [LARGE SCALE GENOMIC DNA]</scope>
    <source>
        <strain evidence="1">CFSAN055411</strain>
    </source>
</reference>
<dbReference type="Proteomes" id="UP000852880">
    <property type="component" value="Unassembled WGS sequence"/>
</dbReference>
<accession>A0A3F3IFC8</accession>
<dbReference type="EMBL" id="MJEL01000009">
    <property type="protein sequence ID" value="OEH98415.1"/>
    <property type="molecule type" value="Genomic_DNA"/>
</dbReference>
<proteinExistence type="predicted"/>
<evidence type="ECO:0008006" key="2">
    <source>
        <dbReference type="Google" id="ProtNLM"/>
    </source>
</evidence>